<sequence>MLSIIICSVDKQRLSNIQRNVAETIGDGVKYEIIAIDNSERKCSITSIYNEGARRAKYPCLLFVHEDVEFQTQDWFERILPCISQPDCGVIGFAGSRAKVRTPSGWVQDKSWNVEYYSQMNKNGVISHHRRNLPHDVDFRQVVVLDGFALFMRREVWEEFPFDEKLLTGFHCYDIDISLSVGQKYKNYVCGNIKVLHYSSGNFGEAWLRDTLKLHYEKWEPYLPVWVEEPSDPISAAELRRVDEHVAFRLIKYIKTIDDIARIPYVYRFLKYRLTLNHLGHIIRAII</sequence>
<dbReference type="Pfam" id="PF13712">
    <property type="entry name" value="Glyco_tranf_2_5"/>
    <property type="match status" value="1"/>
</dbReference>
<dbReference type="AlphaFoldDB" id="A0A9D1ILH8"/>
<dbReference type="SUPFAM" id="SSF53448">
    <property type="entry name" value="Nucleotide-diphospho-sugar transferases"/>
    <property type="match status" value="1"/>
</dbReference>
<dbReference type="InterPro" id="IPR059123">
    <property type="entry name" value="StrF_dom"/>
</dbReference>
<reference evidence="2" key="2">
    <citation type="journal article" date="2021" name="PeerJ">
        <title>Extensive microbial diversity within the chicken gut microbiome revealed by metagenomics and culture.</title>
        <authorList>
            <person name="Gilroy R."/>
            <person name="Ravi A."/>
            <person name="Getino M."/>
            <person name="Pursley I."/>
            <person name="Horton D.L."/>
            <person name="Alikhan N.F."/>
            <person name="Baker D."/>
            <person name="Gharbi K."/>
            <person name="Hall N."/>
            <person name="Watson M."/>
            <person name="Adriaenssens E.M."/>
            <person name="Foster-Nyarko E."/>
            <person name="Jarju S."/>
            <person name="Secka A."/>
            <person name="Antonio M."/>
            <person name="Oren A."/>
            <person name="Chaudhuri R.R."/>
            <person name="La Ragione R."/>
            <person name="Hildebrand F."/>
            <person name="Pallen M.J."/>
        </authorList>
    </citation>
    <scope>NUCLEOTIDE SEQUENCE</scope>
    <source>
        <strain evidence="2">17073</strain>
    </source>
</reference>
<evidence type="ECO:0000313" key="3">
    <source>
        <dbReference type="Proteomes" id="UP000824076"/>
    </source>
</evidence>
<organism evidence="2 3">
    <name type="scientific">Candidatus Limisoma intestinavium</name>
    <dbReference type="NCBI Taxonomy" id="2840856"/>
    <lineage>
        <taxon>Bacteria</taxon>
        <taxon>Pseudomonadati</taxon>
        <taxon>Bacteroidota</taxon>
        <taxon>Bacteroidia</taxon>
        <taxon>Bacteroidales</taxon>
        <taxon>Candidatus Limisoma</taxon>
    </lineage>
</organism>
<accession>A0A9D1ILH8</accession>
<protein>
    <recommendedName>
        <fullName evidence="1">Streptomycin biosynthesis protein StrF domain-containing protein</fullName>
    </recommendedName>
</protein>
<proteinExistence type="predicted"/>
<name>A0A9D1ILH8_9BACT</name>
<dbReference type="InterPro" id="IPR029044">
    <property type="entry name" value="Nucleotide-diphossugar_trans"/>
</dbReference>
<reference evidence="2" key="1">
    <citation type="submission" date="2020-10" db="EMBL/GenBank/DDBJ databases">
        <authorList>
            <person name="Gilroy R."/>
        </authorList>
    </citation>
    <scope>NUCLEOTIDE SEQUENCE</scope>
    <source>
        <strain evidence="2">17073</strain>
    </source>
</reference>
<dbReference type="Proteomes" id="UP000824076">
    <property type="component" value="Unassembled WGS sequence"/>
</dbReference>
<feature type="domain" description="Streptomycin biosynthesis protein StrF" evidence="1">
    <location>
        <begin position="4"/>
        <end position="193"/>
    </location>
</feature>
<comment type="caution">
    <text evidence="2">The sequence shown here is derived from an EMBL/GenBank/DDBJ whole genome shotgun (WGS) entry which is preliminary data.</text>
</comment>
<evidence type="ECO:0000259" key="1">
    <source>
        <dbReference type="Pfam" id="PF13712"/>
    </source>
</evidence>
<evidence type="ECO:0000313" key="2">
    <source>
        <dbReference type="EMBL" id="HIU39548.1"/>
    </source>
</evidence>
<dbReference type="EMBL" id="DVMS01000218">
    <property type="protein sequence ID" value="HIU39548.1"/>
    <property type="molecule type" value="Genomic_DNA"/>
</dbReference>
<gene>
    <name evidence="2" type="ORF">IAD18_07780</name>
</gene>
<dbReference type="Gene3D" id="3.90.550.10">
    <property type="entry name" value="Spore Coat Polysaccharide Biosynthesis Protein SpsA, Chain A"/>
    <property type="match status" value="1"/>
</dbReference>